<reference evidence="1" key="1">
    <citation type="submission" date="2023-10" db="EMBL/GenBank/DDBJ databases">
        <title>Genome assembly of Pristionchus species.</title>
        <authorList>
            <person name="Yoshida K."/>
            <person name="Sommer R.J."/>
        </authorList>
    </citation>
    <scope>NUCLEOTIDE SEQUENCE</scope>
    <source>
        <strain evidence="1">RS0144</strain>
    </source>
</reference>
<name>A0AAV5T2V8_9BILA</name>
<accession>A0AAV5T2V8</accession>
<evidence type="ECO:0000313" key="2">
    <source>
        <dbReference type="Proteomes" id="UP001432027"/>
    </source>
</evidence>
<evidence type="ECO:0000313" key="1">
    <source>
        <dbReference type="EMBL" id="GMS86655.1"/>
    </source>
</evidence>
<feature type="non-terminal residue" evidence="1">
    <location>
        <position position="1"/>
    </location>
</feature>
<dbReference type="Proteomes" id="UP001432027">
    <property type="component" value="Unassembled WGS sequence"/>
</dbReference>
<protein>
    <submittedName>
        <fullName evidence="1">Uncharacterized protein</fullName>
    </submittedName>
</protein>
<sequence>NSIFAFLFRSLQIIVPSVSMTKLNIASPVYASYVEEEVAWVQLERGNGLFHIEGQSTETFTKDNLQLLDTIGHGKLNDPLTKMLRGFTVSS</sequence>
<dbReference type="EMBL" id="BTSX01000002">
    <property type="protein sequence ID" value="GMS86655.1"/>
    <property type="molecule type" value="Genomic_DNA"/>
</dbReference>
<comment type="caution">
    <text evidence="1">The sequence shown here is derived from an EMBL/GenBank/DDBJ whole genome shotgun (WGS) entry which is preliminary data.</text>
</comment>
<gene>
    <name evidence="1" type="ORF">PENTCL1PPCAC_8830</name>
</gene>
<organism evidence="1 2">
    <name type="scientific">Pristionchus entomophagus</name>
    <dbReference type="NCBI Taxonomy" id="358040"/>
    <lineage>
        <taxon>Eukaryota</taxon>
        <taxon>Metazoa</taxon>
        <taxon>Ecdysozoa</taxon>
        <taxon>Nematoda</taxon>
        <taxon>Chromadorea</taxon>
        <taxon>Rhabditida</taxon>
        <taxon>Rhabditina</taxon>
        <taxon>Diplogasteromorpha</taxon>
        <taxon>Diplogasteroidea</taxon>
        <taxon>Neodiplogasteridae</taxon>
        <taxon>Pristionchus</taxon>
    </lineage>
</organism>
<keyword evidence="2" id="KW-1185">Reference proteome</keyword>
<proteinExistence type="predicted"/>
<dbReference type="AlphaFoldDB" id="A0AAV5T2V8"/>